<dbReference type="AlphaFoldDB" id="A0A136PN27"/>
<evidence type="ECO:0000313" key="1">
    <source>
        <dbReference type="EMBL" id="KXK59764.1"/>
    </source>
</evidence>
<dbReference type="RefSeq" id="WP_067370002.1">
    <property type="nucleotide sequence ID" value="NZ_JBIUBN010000035.1"/>
</dbReference>
<dbReference type="InterPro" id="IPR029063">
    <property type="entry name" value="SAM-dependent_MTases_sf"/>
</dbReference>
<dbReference type="Gene3D" id="3.40.50.150">
    <property type="entry name" value="Vaccinia Virus protein VP39"/>
    <property type="match status" value="1"/>
</dbReference>
<name>A0A136PN27_9ACTN</name>
<protein>
    <recommendedName>
        <fullName evidence="3">Sugar O-methyltransferase</fullName>
    </recommendedName>
</protein>
<dbReference type="OrthoDB" id="3760285at2"/>
<gene>
    <name evidence="1" type="ORF">AWW66_22565</name>
</gene>
<accession>A0A136PN27</accession>
<sequence>MKHAVHRQPLLLSSARHLLRSLGLTAVRTSSSVTSYRLRRWAGTHNAAQPVPVEMARVLVDHNEELTDLRRRYQAVASPLRPGRFWRHNTRQRDFNLRYFRGDNAYVWQLRQLGENPKLKTYLYARYVAAMDERGLLGRLAEDGAFGCWTFSYRSLPLVSRDLLDSVNEIYFLDRHWGLLSRQGYTVLDVGAGYGRLAHRMVEACPGLHRYLCVDAIAESTFLSRQYLRFRGVDDRAVVLDLDEWEEKAAAARPDLAVNVHSFSEMPMSAITAWIGMLARLEVPALLIVPNEGAELLSHEDDYARLDFSPVLAEHGYTLAASEPIIRDDDVRELTGLRDHFLLFVRSGADGRGTGLSPT</sequence>
<evidence type="ECO:0000313" key="2">
    <source>
        <dbReference type="Proteomes" id="UP000070620"/>
    </source>
</evidence>
<dbReference type="InterPro" id="IPR030807">
    <property type="entry name" value="Methyltran_NanM"/>
</dbReference>
<evidence type="ECO:0008006" key="3">
    <source>
        <dbReference type="Google" id="ProtNLM"/>
    </source>
</evidence>
<comment type="caution">
    <text evidence="1">The sequence shown here is derived from an EMBL/GenBank/DDBJ whole genome shotgun (WGS) entry which is preliminary data.</text>
</comment>
<proteinExistence type="predicted"/>
<dbReference type="SUPFAM" id="SSF53335">
    <property type="entry name" value="S-adenosyl-L-methionine-dependent methyltransferases"/>
    <property type="match status" value="1"/>
</dbReference>
<organism evidence="1 2">
    <name type="scientific">Micromonospora rosaria</name>
    <dbReference type="NCBI Taxonomy" id="47874"/>
    <lineage>
        <taxon>Bacteria</taxon>
        <taxon>Bacillati</taxon>
        <taxon>Actinomycetota</taxon>
        <taxon>Actinomycetes</taxon>
        <taxon>Micromonosporales</taxon>
        <taxon>Micromonosporaceae</taxon>
        <taxon>Micromonospora</taxon>
    </lineage>
</organism>
<dbReference type="EMBL" id="LRQV01000098">
    <property type="protein sequence ID" value="KXK59764.1"/>
    <property type="molecule type" value="Genomic_DNA"/>
</dbReference>
<reference evidence="1 2" key="1">
    <citation type="submission" date="2016-01" db="EMBL/GenBank/DDBJ databases">
        <title>Whole genome sequence and analysis of Micromonospora rosaria DSM 803, which can produce antibacterial substance rosamicin.</title>
        <authorList>
            <person name="Yang H."/>
            <person name="He X."/>
            <person name="Zhu D."/>
        </authorList>
    </citation>
    <scope>NUCLEOTIDE SEQUENCE [LARGE SCALE GENOMIC DNA]</scope>
    <source>
        <strain evidence="1 2">DSM 803</strain>
    </source>
</reference>
<dbReference type="NCBIfam" id="TIGR04371">
    <property type="entry name" value="methyltran_NanM"/>
    <property type="match status" value="1"/>
</dbReference>
<dbReference type="Proteomes" id="UP000070620">
    <property type="component" value="Unassembled WGS sequence"/>
</dbReference>
<keyword evidence="2" id="KW-1185">Reference proteome</keyword>